<reference evidence="1 2" key="1">
    <citation type="submission" date="2020-08" db="EMBL/GenBank/DDBJ databases">
        <title>Genomic Encyclopedia of Type Strains, Phase IV (KMG-IV): sequencing the most valuable type-strain genomes for metagenomic binning, comparative biology and taxonomic classification.</title>
        <authorList>
            <person name="Goeker M."/>
        </authorList>
    </citation>
    <scope>NUCLEOTIDE SEQUENCE [LARGE SCALE GENOMIC DNA]</scope>
    <source>
        <strain evidence="1 2">DSM 100211</strain>
    </source>
</reference>
<dbReference type="RefSeq" id="WP_343059562.1">
    <property type="nucleotide sequence ID" value="NZ_JACIEE010000013.1"/>
</dbReference>
<keyword evidence="2" id="KW-1185">Reference proteome</keyword>
<evidence type="ECO:0000313" key="2">
    <source>
        <dbReference type="Proteomes" id="UP000574761"/>
    </source>
</evidence>
<protein>
    <submittedName>
        <fullName evidence="1">Uncharacterized protein</fullName>
    </submittedName>
</protein>
<proteinExistence type="predicted"/>
<accession>A0A7W6DFL9</accession>
<sequence>MTIETPEGAVVEELLDPRKSFEGYEMETPWSNPRVAYFSGYTMWTYLTSPFILKRSGVVCSEIEPWQENGETLRRLHVRFPDEIATHSTEQTFYFNKDGILYRHDYEVDIQGKNAAARYLTDPVEVDGIVLPRKCVSIRASRTTRRFPNRLSSRWTCPSFISTETGYPTVWVPKDDGLSGELRPLFCAEYSGELAFSEAGSDRDRFGHERFVELVEEVMFL</sequence>
<gene>
    <name evidence="1" type="ORF">GGQ64_004955</name>
</gene>
<comment type="caution">
    <text evidence="1">The sequence shown here is derived from an EMBL/GenBank/DDBJ whole genome shotgun (WGS) entry which is preliminary data.</text>
</comment>
<evidence type="ECO:0000313" key="1">
    <source>
        <dbReference type="EMBL" id="MBB3979710.1"/>
    </source>
</evidence>
<dbReference type="AlphaFoldDB" id="A0A7W6DFL9"/>
<dbReference type="EMBL" id="JACIEE010000013">
    <property type="protein sequence ID" value="MBB3979710.1"/>
    <property type="molecule type" value="Genomic_DNA"/>
</dbReference>
<organism evidence="1 2">
    <name type="scientific">Mycoplana azooxidifex</name>
    <dbReference type="NCBI Taxonomy" id="1636188"/>
    <lineage>
        <taxon>Bacteria</taxon>
        <taxon>Pseudomonadati</taxon>
        <taxon>Pseudomonadota</taxon>
        <taxon>Alphaproteobacteria</taxon>
        <taxon>Hyphomicrobiales</taxon>
        <taxon>Rhizobiaceae</taxon>
        <taxon>Mycoplana</taxon>
    </lineage>
</organism>
<dbReference type="Proteomes" id="UP000574761">
    <property type="component" value="Unassembled WGS sequence"/>
</dbReference>
<name>A0A7W6DFL9_9HYPH</name>